<dbReference type="Proteomes" id="UP001177670">
    <property type="component" value="Unassembled WGS sequence"/>
</dbReference>
<dbReference type="AlphaFoldDB" id="A0AA40KTZ0"/>
<feature type="non-terminal residue" evidence="1">
    <location>
        <position position="1"/>
    </location>
</feature>
<comment type="caution">
    <text evidence="1">The sequence shown here is derived from an EMBL/GenBank/DDBJ whole genome shotgun (WGS) entry which is preliminary data.</text>
</comment>
<organism evidence="1 2">
    <name type="scientific">Melipona bicolor</name>
    <dbReference type="NCBI Taxonomy" id="60889"/>
    <lineage>
        <taxon>Eukaryota</taxon>
        <taxon>Metazoa</taxon>
        <taxon>Ecdysozoa</taxon>
        <taxon>Arthropoda</taxon>
        <taxon>Hexapoda</taxon>
        <taxon>Insecta</taxon>
        <taxon>Pterygota</taxon>
        <taxon>Neoptera</taxon>
        <taxon>Endopterygota</taxon>
        <taxon>Hymenoptera</taxon>
        <taxon>Apocrita</taxon>
        <taxon>Aculeata</taxon>
        <taxon>Apoidea</taxon>
        <taxon>Anthophila</taxon>
        <taxon>Apidae</taxon>
        <taxon>Melipona</taxon>
    </lineage>
</organism>
<protein>
    <submittedName>
        <fullName evidence="1">Uncharacterized protein</fullName>
    </submittedName>
</protein>
<proteinExistence type="predicted"/>
<gene>
    <name evidence="1" type="ORF">K0M31_013983</name>
</gene>
<accession>A0AA40KTZ0</accession>
<name>A0AA40KTZ0_9HYME</name>
<evidence type="ECO:0000313" key="1">
    <source>
        <dbReference type="EMBL" id="KAK1132598.1"/>
    </source>
</evidence>
<evidence type="ECO:0000313" key="2">
    <source>
        <dbReference type="Proteomes" id="UP001177670"/>
    </source>
</evidence>
<keyword evidence="2" id="KW-1185">Reference proteome</keyword>
<dbReference type="EMBL" id="JAHYIQ010000004">
    <property type="protein sequence ID" value="KAK1132598.1"/>
    <property type="molecule type" value="Genomic_DNA"/>
</dbReference>
<reference evidence="1" key="1">
    <citation type="submission" date="2021-10" db="EMBL/GenBank/DDBJ databases">
        <title>Melipona bicolor Genome sequencing and assembly.</title>
        <authorList>
            <person name="Araujo N.S."/>
            <person name="Arias M.C."/>
        </authorList>
    </citation>
    <scope>NUCLEOTIDE SEQUENCE</scope>
    <source>
        <strain evidence="1">USP_2M_L1-L4_2017</strain>
        <tissue evidence="1">Whole body</tissue>
    </source>
</reference>
<sequence>AIFYAEKCWEEGFKGFEDQDDRGHICQNNVRVRWSMDDGGCGASDSMFYDTANENIQ</sequence>